<dbReference type="Gene3D" id="1.20.1270.60">
    <property type="entry name" value="Arfaptin homology (AH) domain/BAR domain"/>
    <property type="match status" value="1"/>
</dbReference>
<evidence type="ECO:0000313" key="2">
    <source>
        <dbReference type="EMBL" id="QGN14698.1"/>
    </source>
</evidence>
<dbReference type="SUPFAM" id="SSF103657">
    <property type="entry name" value="BAR/IMD domain-like"/>
    <property type="match status" value="1"/>
</dbReference>
<dbReference type="EMBL" id="CP015055">
    <property type="protein sequence ID" value="QGN14698.1"/>
    <property type="molecule type" value="Genomic_DNA"/>
</dbReference>
<feature type="compositionally biased region" description="Acidic residues" evidence="1">
    <location>
        <begin position="200"/>
        <end position="214"/>
    </location>
</feature>
<feature type="region of interest" description="Disordered" evidence="1">
    <location>
        <begin position="286"/>
        <end position="352"/>
    </location>
</feature>
<dbReference type="Pfam" id="PF10455">
    <property type="entry name" value="BAR_2"/>
    <property type="match status" value="1"/>
</dbReference>
<feature type="compositionally biased region" description="Basic and acidic residues" evidence="1">
    <location>
        <begin position="188"/>
        <end position="199"/>
    </location>
</feature>
<keyword evidence="3" id="KW-1185">Reference proteome</keyword>
<feature type="compositionally biased region" description="Basic and acidic residues" evidence="1">
    <location>
        <begin position="286"/>
        <end position="334"/>
    </location>
</feature>
<feature type="compositionally biased region" description="Polar residues" evidence="1">
    <location>
        <begin position="174"/>
        <end position="184"/>
    </location>
</feature>
<feature type="region of interest" description="Disordered" evidence="1">
    <location>
        <begin position="168"/>
        <end position="214"/>
    </location>
</feature>
<dbReference type="InterPro" id="IPR018859">
    <property type="entry name" value="BAR_dom-cont"/>
</dbReference>
<proteinExistence type="predicted"/>
<accession>A0ABX6EUA7</accession>
<evidence type="ECO:0000256" key="1">
    <source>
        <dbReference type="SAM" id="MobiDB-lite"/>
    </source>
</evidence>
<protein>
    <submittedName>
        <fullName evidence="2">YPR148C</fullName>
    </submittedName>
</protein>
<sequence length="420" mass="47991">MFSKLSFNNITDSISNAAHRTQEQFSSAIEKIHLDDPETRLSILKRRHQLQETLGTVHDISQLPVQYKFLEQKSDALEKICKRLLMVTKTFEVEGYDYPPNLTESFNDWWSGNKDFFSFSKKKQEAASKKAKAEGAENGLLPRSFAQALSKATADSAVVLKQLKEEESKKVDETATTSQASGNVEESETPKKDVETDKAEDAEDAEDDEDDEDIEALIKVFESWTKCQLSMDQSKAEMDSLMVKEFNAKLTKLIEEDFKKGHELRAKVQDARLKFDTLRHEIKIKEQEKEAQQKAKEEAKELETTKEDTKEKTKEPNSEEKEKPEKAAESKETEQTTEQKGSEKVQETEDADSKLFEELEDQFVSVTSETVEFLGELTDSTEIISLVKLFHNFQLLHYKQCVKSLEENLEVLNSLDSGEN</sequence>
<dbReference type="Proteomes" id="UP000422736">
    <property type="component" value="Chromosome 2"/>
</dbReference>
<organism evidence="2 3">
    <name type="scientific">Kluyveromyces marxianus</name>
    <name type="common">Yeast</name>
    <name type="synonym">Candida kefyr</name>
    <dbReference type="NCBI Taxonomy" id="4911"/>
    <lineage>
        <taxon>Eukaryota</taxon>
        <taxon>Fungi</taxon>
        <taxon>Dikarya</taxon>
        <taxon>Ascomycota</taxon>
        <taxon>Saccharomycotina</taxon>
        <taxon>Saccharomycetes</taxon>
        <taxon>Saccharomycetales</taxon>
        <taxon>Saccharomycetaceae</taxon>
        <taxon>Kluyveromyces</taxon>
    </lineage>
</organism>
<evidence type="ECO:0000313" key="3">
    <source>
        <dbReference type="Proteomes" id="UP000422736"/>
    </source>
</evidence>
<feature type="compositionally biased region" description="Basic and acidic residues" evidence="1">
    <location>
        <begin position="340"/>
        <end position="352"/>
    </location>
</feature>
<gene>
    <name evidence="2" type="ORF">FIM1_1365</name>
</gene>
<reference evidence="2 3" key="1">
    <citation type="submission" date="2016-03" db="EMBL/GenBank/DDBJ databases">
        <title>How can Kluyveromyces marxianus grow so fast - potential evolutionary course in Saccharomyces Complex revealed by comparative genomics.</title>
        <authorList>
            <person name="Mo W."/>
            <person name="Lu W."/>
            <person name="Yang X."/>
            <person name="Qi J."/>
            <person name="Lv H."/>
        </authorList>
    </citation>
    <scope>NUCLEOTIDE SEQUENCE [LARGE SCALE GENOMIC DNA]</scope>
    <source>
        <strain evidence="2 3">FIM1</strain>
    </source>
</reference>
<name>A0ABX6EUA7_KLUMA</name>
<dbReference type="InterPro" id="IPR027267">
    <property type="entry name" value="AH/BAR_dom_sf"/>
</dbReference>